<accession>V4CR88</accession>
<dbReference type="OrthoDB" id="265717at2759"/>
<protein>
    <recommendedName>
        <fullName evidence="5">MYND-type domain-containing protein</fullName>
    </recommendedName>
</protein>
<dbReference type="GO" id="GO:0008270">
    <property type="term" value="F:zinc ion binding"/>
    <property type="evidence" value="ECO:0007669"/>
    <property type="project" value="UniProtKB-KW"/>
</dbReference>
<dbReference type="Gene3D" id="6.10.140.2220">
    <property type="match status" value="1"/>
</dbReference>
<evidence type="ECO:0000256" key="4">
    <source>
        <dbReference type="PROSITE-ProRule" id="PRU00134"/>
    </source>
</evidence>
<dbReference type="Gene3D" id="1.25.40.10">
    <property type="entry name" value="Tetratricopeptide repeat domain"/>
    <property type="match status" value="1"/>
</dbReference>
<evidence type="ECO:0000313" key="7">
    <source>
        <dbReference type="Proteomes" id="UP000030746"/>
    </source>
</evidence>
<dbReference type="PROSITE" id="PS50865">
    <property type="entry name" value="ZF_MYND_2"/>
    <property type="match status" value="1"/>
</dbReference>
<evidence type="ECO:0000256" key="2">
    <source>
        <dbReference type="ARBA" id="ARBA00022771"/>
    </source>
</evidence>
<organism evidence="6 7">
    <name type="scientific">Lottia gigantea</name>
    <name type="common">Giant owl limpet</name>
    <dbReference type="NCBI Taxonomy" id="225164"/>
    <lineage>
        <taxon>Eukaryota</taxon>
        <taxon>Metazoa</taxon>
        <taxon>Spiralia</taxon>
        <taxon>Lophotrochozoa</taxon>
        <taxon>Mollusca</taxon>
        <taxon>Gastropoda</taxon>
        <taxon>Patellogastropoda</taxon>
        <taxon>Lottioidea</taxon>
        <taxon>Lottiidae</taxon>
        <taxon>Lottia</taxon>
    </lineage>
</organism>
<dbReference type="KEGG" id="lgi:LOTGIDRAFT_177746"/>
<dbReference type="InterPro" id="IPR011990">
    <property type="entry name" value="TPR-like_helical_dom_sf"/>
</dbReference>
<dbReference type="Gene3D" id="2.170.270.10">
    <property type="entry name" value="SET domain"/>
    <property type="match status" value="1"/>
</dbReference>
<dbReference type="InterPro" id="IPR050869">
    <property type="entry name" value="H3K4_H4K5_MeTrfase"/>
</dbReference>
<dbReference type="Proteomes" id="UP000030746">
    <property type="component" value="Unassembled WGS sequence"/>
</dbReference>
<dbReference type="Pfam" id="PF01753">
    <property type="entry name" value="zf-MYND"/>
    <property type="match status" value="1"/>
</dbReference>
<keyword evidence="1" id="KW-0479">Metal-binding</keyword>
<name>V4CR88_LOTGI</name>
<dbReference type="Gene3D" id="1.25.40.970">
    <property type="match status" value="1"/>
</dbReference>
<proteinExistence type="predicted"/>
<dbReference type="OMA" id="LHMKLGK"/>
<dbReference type="InterPro" id="IPR001214">
    <property type="entry name" value="SET_dom"/>
</dbReference>
<evidence type="ECO:0000259" key="5">
    <source>
        <dbReference type="PROSITE" id="PS50865"/>
    </source>
</evidence>
<keyword evidence="2 4" id="KW-0863">Zinc-finger</keyword>
<dbReference type="RefSeq" id="XP_009044509.1">
    <property type="nucleotide sequence ID" value="XM_009046261.1"/>
</dbReference>
<dbReference type="Pfam" id="PF00856">
    <property type="entry name" value="SET"/>
    <property type="match status" value="1"/>
</dbReference>
<dbReference type="InterPro" id="IPR046341">
    <property type="entry name" value="SET_dom_sf"/>
</dbReference>
<keyword evidence="3" id="KW-0862">Zinc</keyword>
<feature type="domain" description="MYND-type" evidence="5">
    <location>
        <begin position="27"/>
        <end position="65"/>
    </location>
</feature>
<dbReference type="EMBL" id="KB199651">
    <property type="protein sequence ID" value="ESP05000.1"/>
    <property type="molecule type" value="Genomic_DNA"/>
</dbReference>
<dbReference type="CTD" id="20244231"/>
<dbReference type="PROSITE" id="PS01360">
    <property type="entry name" value="ZF_MYND_1"/>
    <property type="match status" value="1"/>
</dbReference>
<gene>
    <name evidence="6" type="ORF">LOTGIDRAFT_177746</name>
</gene>
<dbReference type="InterPro" id="IPR002893">
    <property type="entry name" value="Znf_MYND"/>
</dbReference>
<reference evidence="6 7" key="1">
    <citation type="journal article" date="2013" name="Nature">
        <title>Insights into bilaterian evolution from three spiralian genomes.</title>
        <authorList>
            <person name="Simakov O."/>
            <person name="Marletaz F."/>
            <person name="Cho S.J."/>
            <person name="Edsinger-Gonzales E."/>
            <person name="Havlak P."/>
            <person name="Hellsten U."/>
            <person name="Kuo D.H."/>
            <person name="Larsson T."/>
            <person name="Lv J."/>
            <person name="Arendt D."/>
            <person name="Savage R."/>
            <person name="Osoegawa K."/>
            <person name="de Jong P."/>
            <person name="Grimwood J."/>
            <person name="Chapman J.A."/>
            <person name="Shapiro H."/>
            <person name="Aerts A."/>
            <person name="Otillar R.P."/>
            <person name="Terry A.Y."/>
            <person name="Boore J.L."/>
            <person name="Grigoriev I.V."/>
            <person name="Lindberg D.R."/>
            <person name="Seaver E.C."/>
            <person name="Weisblat D.A."/>
            <person name="Putnam N.H."/>
            <person name="Rokhsar D.S."/>
        </authorList>
    </citation>
    <scope>NUCLEOTIDE SEQUENCE [LARGE SCALE GENOMIC DNA]</scope>
</reference>
<dbReference type="SUPFAM" id="SSF82199">
    <property type="entry name" value="SET domain"/>
    <property type="match status" value="1"/>
</dbReference>
<dbReference type="STRING" id="225164.V4CR88"/>
<dbReference type="GeneID" id="20244231"/>
<evidence type="ECO:0000256" key="1">
    <source>
        <dbReference type="ARBA" id="ARBA00022723"/>
    </source>
</evidence>
<dbReference type="AlphaFoldDB" id="V4CR88"/>
<dbReference type="HOGENOM" id="CLU_018406_2_0_1"/>
<dbReference type="PANTHER" id="PTHR12197:SF251">
    <property type="entry name" value="EG:BACR7C10.4 PROTEIN"/>
    <property type="match status" value="1"/>
</dbReference>
<keyword evidence="7" id="KW-1185">Reference proteome</keyword>
<evidence type="ECO:0000313" key="6">
    <source>
        <dbReference type="EMBL" id="ESP05000.1"/>
    </source>
</evidence>
<evidence type="ECO:0000256" key="3">
    <source>
        <dbReference type="ARBA" id="ARBA00022833"/>
    </source>
</evidence>
<dbReference type="PANTHER" id="PTHR12197">
    <property type="entry name" value="HISTONE-LYSINE N-METHYLTRANSFERASE SMYD"/>
    <property type="match status" value="1"/>
</dbReference>
<dbReference type="GO" id="GO:0005634">
    <property type="term" value="C:nucleus"/>
    <property type="evidence" value="ECO:0007669"/>
    <property type="project" value="TreeGrafter"/>
</dbReference>
<sequence length="350" mass="39834">MSKKGELIAKAEPYVHVLAYKEIDKLCSFCFLPCEKLKKCAACGLVKYCGVVCQKADWPIHKTECPCFKESQPIIPTDSVRLFLRIIIRHMEWQMIDMMLSTVTELTKDHMTLPPAHTLFSFFGMMVINTFSICNDDLQPIGSGIYTSPSMLDHSCDPNAVAIFSGKTVFIRALKDIPDTTPNKMFISYIDQLKPSVERLAELEEQYYFSCECSRCLDTDLAEFTDILSQCERNLEKYSNLAEYNIYRVRLLDLAFDSCINLESWKKGLEYGLQTLAPYRKLYPTNTPNLSLQLLKVGKLQLFLEKTDKALKTLQEAGVGIKVSHGTEHNLYRTLSELLAQCHGELNGKT</sequence>